<dbReference type="SUPFAM" id="SSF48371">
    <property type="entry name" value="ARM repeat"/>
    <property type="match status" value="1"/>
</dbReference>
<dbReference type="GO" id="GO:0005737">
    <property type="term" value="C:cytoplasm"/>
    <property type="evidence" value="ECO:0007669"/>
    <property type="project" value="TreeGrafter"/>
</dbReference>
<feature type="region of interest" description="Disordered" evidence="5">
    <location>
        <begin position="689"/>
        <end position="725"/>
    </location>
</feature>
<feature type="compositionally biased region" description="Low complexity" evidence="5">
    <location>
        <begin position="311"/>
        <end position="332"/>
    </location>
</feature>
<reference evidence="8 9" key="1">
    <citation type="journal article" date="2018" name="Plant J.">
        <title>Genome sequences of Chlorella sorokiniana UTEX 1602 and Micractinium conductrix SAG 241.80: implications to maltose excretion by a green alga.</title>
        <authorList>
            <person name="Arriola M.B."/>
            <person name="Velmurugan N."/>
            <person name="Zhang Y."/>
            <person name="Plunkett M.H."/>
            <person name="Hondzo H."/>
            <person name="Barney B.M."/>
        </authorList>
    </citation>
    <scope>NUCLEOTIDE SEQUENCE [LARGE SCALE GENOMIC DNA]</scope>
    <source>
        <strain evidence="8 9">SAG 241.80</strain>
    </source>
</reference>
<feature type="compositionally biased region" description="Basic and acidic residues" evidence="5">
    <location>
        <begin position="7"/>
        <end position="16"/>
    </location>
</feature>
<organism evidence="8 9">
    <name type="scientific">Micractinium conductrix</name>
    <dbReference type="NCBI Taxonomy" id="554055"/>
    <lineage>
        <taxon>Eukaryota</taxon>
        <taxon>Viridiplantae</taxon>
        <taxon>Chlorophyta</taxon>
        <taxon>core chlorophytes</taxon>
        <taxon>Trebouxiophyceae</taxon>
        <taxon>Chlorellales</taxon>
        <taxon>Chlorellaceae</taxon>
        <taxon>Chlorella clade</taxon>
        <taxon>Micractinium</taxon>
    </lineage>
</organism>
<feature type="compositionally biased region" description="Low complexity" evidence="5">
    <location>
        <begin position="576"/>
        <end position="594"/>
    </location>
</feature>
<dbReference type="STRING" id="554055.A0A2P6V4J5"/>
<dbReference type="GO" id="GO:0048015">
    <property type="term" value="P:phosphatidylinositol-mediated signaling"/>
    <property type="evidence" value="ECO:0007669"/>
    <property type="project" value="TreeGrafter"/>
</dbReference>
<feature type="compositionally biased region" description="Polar residues" evidence="5">
    <location>
        <begin position="764"/>
        <end position="774"/>
    </location>
</feature>
<feature type="region of interest" description="Disordered" evidence="5">
    <location>
        <begin position="895"/>
        <end position="927"/>
    </location>
</feature>
<feature type="compositionally biased region" description="Low complexity" evidence="5">
    <location>
        <begin position="778"/>
        <end position="787"/>
    </location>
</feature>
<keyword evidence="4" id="KW-0418">Kinase</keyword>
<accession>A0A2P6V4J5</accession>
<dbReference type="PROSITE" id="PS50290">
    <property type="entry name" value="PI3_4_KINASE_3"/>
    <property type="match status" value="1"/>
</dbReference>
<dbReference type="GO" id="GO:0046854">
    <property type="term" value="P:phosphatidylinositol phosphate biosynthetic process"/>
    <property type="evidence" value="ECO:0007669"/>
    <property type="project" value="InterPro"/>
</dbReference>
<name>A0A2P6V4J5_9CHLO</name>
<dbReference type="SUPFAM" id="SSF56112">
    <property type="entry name" value="Protein kinase-like (PK-like)"/>
    <property type="match status" value="1"/>
</dbReference>
<dbReference type="PANTHER" id="PTHR10048:SF22">
    <property type="entry name" value="PHOSPHATIDYLINOSITOL 4-KINASE BETA"/>
    <property type="match status" value="1"/>
</dbReference>
<dbReference type="Pfam" id="PF21245">
    <property type="entry name" value="PI4KB-PIK1_PIK"/>
    <property type="match status" value="1"/>
</dbReference>
<evidence type="ECO:0000256" key="3">
    <source>
        <dbReference type="ARBA" id="ARBA00022679"/>
    </source>
</evidence>
<feature type="region of interest" description="Disordered" evidence="5">
    <location>
        <begin position="954"/>
        <end position="978"/>
    </location>
</feature>
<dbReference type="OrthoDB" id="10264149at2759"/>
<dbReference type="EC" id="2.7.1.67" evidence="2"/>
<feature type="region of interest" description="Disordered" evidence="5">
    <location>
        <begin position="146"/>
        <end position="196"/>
    </location>
</feature>
<feature type="compositionally biased region" description="Low complexity" evidence="5">
    <location>
        <begin position="701"/>
        <end position="725"/>
    </location>
</feature>
<evidence type="ECO:0000256" key="5">
    <source>
        <dbReference type="SAM" id="MobiDB-lite"/>
    </source>
</evidence>
<evidence type="ECO:0000313" key="8">
    <source>
        <dbReference type="EMBL" id="PSC69006.1"/>
    </source>
</evidence>
<evidence type="ECO:0000256" key="1">
    <source>
        <dbReference type="ARBA" id="ARBA00001686"/>
    </source>
</evidence>
<dbReference type="InterPro" id="IPR011009">
    <property type="entry name" value="Kinase-like_dom_sf"/>
</dbReference>
<feature type="compositionally biased region" description="Low complexity" evidence="5">
    <location>
        <begin position="908"/>
        <end position="927"/>
    </location>
</feature>
<feature type="region of interest" description="Disordered" evidence="5">
    <location>
        <begin position="643"/>
        <end position="665"/>
    </location>
</feature>
<dbReference type="InterPro" id="IPR036940">
    <property type="entry name" value="PI3/4_kinase_cat_sf"/>
</dbReference>
<gene>
    <name evidence="8" type="ORF">C2E20_7452</name>
</gene>
<dbReference type="CDD" id="cd05168">
    <property type="entry name" value="PI4Kc_III_beta"/>
    <property type="match status" value="1"/>
</dbReference>
<dbReference type="InterPro" id="IPR057754">
    <property type="entry name" value="PI4-kinase_beta/PIK1_cat"/>
</dbReference>
<feature type="region of interest" description="Disordered" evidence="5">
    <location>
        <begin position="763"/>
        <end position="804"/>
    </location>
</feature>
<dbReference type="InterPro" id="IPR049160">
    <property type="entry name" value="PI4KB-PIK1_PIK"/>
</dbReference>
<dbReference type="Gene3D" id="1.10.1070.11">
    <property type="entry name" value="Phosphatidylinositol 3-/4-kinase, catalytic domain"/>
    <property type="match status" value="1"/>
</dbReference>
<dbReference type="EMBL" id="LHPF02000030">
    <property type="protein sequence ID" value="PSC69006.1"/>
    <property type="molecule type" value="Genomic_DNA"/>
</dbReference>
<dbReference type="GO" id="GO:0004430">
    <property type="term" value="F:1-phosphatidylinositol 4-kinase activity"/>
    <property type="evidence" value="ECO:0007669"/>
    <property type="project" value="UniProtKB-EC"/>
</dbReference>
<sequence length="1266" mass="133167">MPFSRKASGEPGRRSEPASSPKGSALLIRFFESEWFDAFIALTYLYKSASPGVVDYLCNRLYTLPERDVERYLSQLTQIAVQRGPGSPLERVIVELCAQSLRIAVKAYWLLLAISQDLPKDGHVAALRDTCEQAALQGTWQLPFKQSRLPPPLTASPAKRPTPTLTSPVSSFTVGRSRSLLSPGGDDGSRPLSPDGLGGGLYSSVFMDTGVEGLMLGDAHHDAGAAQRGEAPPRDLRATRQRVVGSPPGSQGSLLEGPGHPLVPVRTVVAAERLSSLQEELGEGEGVSALVLRSASAGDDGGPGVVRQSEPAAARGTAGSAADAPAAALLSPPNSPRRRQTTFGATLDFVETLCQASSSLTAFQPEDREWALRRALQQINAEIEKASRNGVAIWFPMGDTNLRVVRLSPRESRLLNSREKAPFTLCVEVLDEQEAAAAAEARAAAAAVVEAAALQASKQAAAALPPGVHADPAKSLLVEPPPQTVEDGGAAAAAAEAAAHGIRFLANHHRTISMETVGSSTSSGLEAAALAAVQGSSAATGDAVAAAQRLPRPDSAASSSAAAPNATPNGALVSEPSLAGMLLSSGSPGAAGAASPPPQPRRLTDDLDAVSDEASAGSSRLSSPQGVPAADEADTLLALSSPSSVNFQQRSQDAAQPPRQQQQQLQAVLASDEKLQRQLAALALQSKQPGAGTWIGGGGASPTSTASVAASLSQDGSSSRGSWGSAKRTATMAGDLDAALAGLRGEAPLVSVRLEVLNDRPFSSARSTSSMQSEHLQHQQQQQQQHQAPSTPDSSTAAAAAAAAAAAERRRASLDAARRVSHQCDPSSWACKLGLCKLCTTGLATMGDDLDEPYVRVHLTVQGGVDLTVRKASGRHQRMPSNEAILKVARQHKLPAPELPSPSAGSLTAPQQQQVSTPTQAQQGAAAAQQQQAAAAAPMAACLPMWRTGGSPLSATAAAAAAGGEGERQREEAEAVYGEPWASRKARVQAASPHGRRPGWDLRCVIVKTGDDCRQELLAMQLIRACHEIFAEAQLPLWLRPYEVLPTSNRTALIEMVPNAPSIHAVKSKCAPGTSLRDHLAARHGDAGSPAFLRAQRCFAESLAAYSLVCYLLQIKDRHNGNVLLDDEGHLIHIDFGFMLSNSPGGVNFESAPFKLTRELLEVLDSDSEGRASELFDYFKVLMIQGFLALRKHADRVLLLVEMMQGSGCPCFKSRVAAVQGLKKRFHLALPEPQVVEVVLGLISTSLDAWRTRQYDYYQRVLNGIL</sequence>
<feature type="compositionally biased region" description="Low complexity" evidence="5">
    <location>
        <begin position="648"/>
        <end position="665"/>
    </location>
</feature>
<dbReference type="PROSITE" id="PS00915">
    <property type="entry name" value="PI3_4_KINASE_1"/>
    <property type="match status" value="1"/>
</dbReference>
<dbReference type="FunFam" id="1.10.1070.11:FF:000016">
    <property type="entry name" value="PIK1p Phosphatidylinositol 4-kinase"/>
    <property type="match status" value="1"/>
</dbReference>
<evidence type="ECO:0000259" key="6">
    <source>
        <dbReference type="PROSITE" id="PS50290"/>
    </source>
</evidence>
<feature type="compositionally biased region" description="Polar residues" evidence="5">
    <location>
        <begin position="616"/>
        <end position="625"/>
    </location>
</feature>
<dbReference type="Proteomes" id="UP000239649">
    <property type="component" value="Unassembled WGS sequence"/>
</dbReference>
<dbReference type="PROSITE" id="PS51545">
    <property type="entry name" value="PIK_HELICAL"/>
    <property type="match status" value="1"/>
</dbReference>
<dbReference type="InterPro" id="IPR016024">
    <property type="entry name" value="ARM-type_fold"/>
</dbReference>
<dbReference type="GO" id="GO:0016020">
    <property type="term" value="C:membrane"/>
    <property type="evidence" value="ECO:0007669"/>
    <property type="project" value="TreeGrafter"/>
</dbReference>
<dbReference type="SMART" id="SM00146">
    <property type="entry name" value="PI3Kc"/>
    <property type="match status" value="1"/>
</dbReference>
<protein>
    <recommendedName>
        <fullName evidence="2">1-phosphatidylinositol 4-kinase</fullName>
        <ecNumber evidence="2">2.7.1.67</ecNumber>
    </recommendedName>
</protein>
<dbReference type="Pfam" id="PF00454">
    <property type="entry name" value="PI3_PI4_kinase"/>
    <property type="match status" value="1"/>
</dbReference>
<feature type="region of interest" description="Disordered" evidence="5">
    <location>
        <begin position="1"/>
        <end position="21"/>
    </location>
</feature>
<dbReference type="InterPro" id="IPR001263">
    <property type="entry name" value="PI3K_accessory_dom"/>
</dbReference>
<keyword evidence="3" id="KW-0808">Transferase</keyword>
<dbReference type="InterPro" id="IPR018936">
    <property type="entry name" value="PI3/4_kinase_CS"/>
</dbReference>
<evidence type="ECO:0000256" key="2">
    <source>
        <dbReference type="ARBA" id="ARBA00012169"/>
    </source>
</evidence>
<keyword evidence="9" id="KW-1185">Reference proteome</keyword>
<dbReference type="Gene3D" id="3.30.1010.10">
    <property type="entry name" value="Phosphatidylinositol 3-kinase Catalytic Subunit, Chain A, domain 4"/>
    <property type="match status" value="1"/>
</dbReference>
<dbReference type="InterPro" id="IPR015433">
    <property type="entry name" value="PI3/4_kinase"/>
</dbReference>
<evidence type="ECO:0000259" key="7">
    <source>
        <dbReference type="PROSITE" id="PS51545"/>
    </source>
</evidence>
<evidence type="ECO:0000256" key="4">
    <source>
        <dbReference type="ARBA" id="ARBA00022777"/>
    </source>
</evidence>
<feature type="region of interest" description="Disordered" evidence="5">
    <location>
        <begin position="544"/>
        <end position="629"/>
    </location>
</feature>
<feature type="region of interest" description="Disordered" evidence="5">
    <location>
        <begin position="295"/>
        <end position="340"/>
    </location>
</feature>
<evidence type="ECO:0000313" key="9">
    <source>
        <dbReference type="Proteomes" id="UP000239649"/>
    </source>
</evidence>
<dbReference type="InterPro" id="IPR042236">
    <property type="entry name" value="PI3K_accessory_sf"/>
</dbReference>
<dbReference type="Gene3D" id="1.25.40.70">
    <property type="entry name" value="Phosphatidylinositol 3-kinase, accessory domain (PIK)"/>
    <property type="match status" value="1"/>
</dbReference>
<dbReference type="PROSITE" id="PS00916">
    <property type="entry name" value="PI3_4_KINASE_2"/>
    <property type="match status" value="1"/>
</dbReference>
<dbReference type="AlphaFoldDB" id="A0A2P6V4J5"/>
<feature type="domain" description="PIK helical" evidence="7">
    <location>
        <begin position="1"/>
        <end position="134"/>
    </location>
</feature>
<dbReference type="FunFam" id="3.30.1010.10:FF:000038">
    <property type="entry name" value="Phosphatidylinositol 4-kinase beta 1"/>
    <property type="match status" value="1"/>
</dbReference>
<proteinExistence type="predicted"/>
<feature type="domain" description="PI3K/PI4K catalytic" evidence="6">
    <location>
        <begin position="982"/>
        <end position="1251"/>
    </location>
</feature>
<comment type="caution">
    <text evidence="8">The sequence shown here is derived from an EMBL/GenBank/DDBJ whole genome shotgun (WGS) entry which is preliminary data.</text>
</comment>
<dbReference type="InterPro" id="IPR000403">
    <property type="entry name" value="PI3/4_kinase_cat_dom"/>
</dbReference>
<comment type="catalytic activity">
    <reaction evidence="1">
        <text>a 1,2-diacyl-sn-glycero-3-phospho-(1D-myo-inositol) + ATP = a 1,2-diacyl-sn-glycero-3-phospho-(1D-myo-inositol 4-phosphate) + ADP + H(+)</text>
        <dbReference type="Rhea" id="RHEA:19877"/>
        <dbReference type="ChEBI" id="CHEBI:15378"/>
        <dbReference type="ChEBI" id="CHEBI:30616"/>
        <dbReference type="ChEBI" id="CHEBI:57880"/>
        <dbReference type="ChEBI" id="CHEBI:58178"/>
        <dbReference type="ChEBI" id="CHEBI:456216"/>
        <dbReference type="EC" id="2.7.1.67"/>
    </reaction>
</comment>
<dbReference type="PANTHER" id="PTHR10048">
    <property type="entry name" value="PHOSPHATIDYLINOSITOL KINASE"/>
    <property type="match status" value="1"/>
</dbReference>
<feature type="compositionally biased region" description="Polar residues" evidence="5">
    <location>
        <begin position="163"/>
        <end position="180"/>
    </location>
</feature>